<proteinExistence type="predicted"/>
<reference evidence="1" key="1">
    <citation type="submission" date="2021-10" db="EMBL/GenBank/DDBJ databases">
        <title>Melipona bicolor Genome sequencing and assembly.</title>
        <authorList>
            <person name="Araujo N.S."/>
            <person name="Arias M.C."/>
        </authorList>
    </citation>
    <scope>NUCLEOTIDE SEQUENCE</scope>
    <source>
        <strain evidence="1">USP_2M_L1-L4_2017</strain>
        <tissue evidence="1">Whole body</tissue>
    </source>
</reference>
<name>A0AA40KHS9_9HYME</name>
<comment type="caution">
    <text evidence="1">The sequence shown here is derived from an EMBL/GenBank/DDBJ whole genome shotgun (WGS) entry which is preliminary data.</text>
</comment>
<accession>A0AA40KHS9</accession>
<evidence type="ECO:0000313" key="2">
    <source>
        <dbReference type="Proteomes" id="UP001177670"/>
    </source>
</evidence>
<gene>
    <name evidence="1" type="ORF">K0M31_011052</name>
</gene>
<protein>
    <submittedName>
        <fullName evidence="1">Uncharacterized protein</fullName>
    </submittedName>
</protein>
<sequence length="75" mass="8022">MVVMDNRANPLYMRGGCGRVYRTSPGELTRPVIGRRAPAMRQAAARIVPPPATGSKPGFPARDGSNAMNTFFGCV</sequence>
<keyword evidence="2" id="KW-1185">Reference proteome</keyword>
<dbReference type="EMBL" id="JAHYIQ010000029">
    <property type="protein sequence ID" value="KAK1120851.1"/>
    <property type="molecule type" value="Genomic_DNA"/>
</dbReference>
<dbReference type="Proteomes" id="UP001177670">
    <property type="component" value="Unassembled WGS sequence"/>
</dbReference>
<dbReference type="AlphaFoldDB" id="A0AA40KHS9"/>
<evidence type="ECO:0000313" key="1">
    <source>
        <dbReference type="EMBL" id="KAK1120851.1"/>
    </source>
</evidence>
<organism evidence="1 2">
    <name type="scientific">Melipona bicolor</name>
    <dbReference type="NCBI Taxonomy" id="60889"/>
    <lineage>
        <taxon>Eukaryota</taxon>
        <taxon>Metazoa</taxon>
        <taxon>Ecdysozoa</taxon>
        <taxon>Arthropoda</taxon>
        <taxon>Hexapoda</taxon>
        <taxon>Insecta</taxon>
        <taxon>Pterygota</taxon>
        <taxon>Neoptera</taxon>
        <taxon>Endopterygota</taxon>
        <taxon>Hymenoptera</taxon>
        <taxon>Apocrita</taxon>
        <taxon>Aculeata</taxon>
        <taxon>Apoidea</taxon>
        <taxon>Anthophila</taxon>
        <taxon>Apidae</taxon>
        <taxon>Melipona</taxon>
    </lineage>
</organism>